<dbReference type="SUPFAM" id="SSF55785">
    <property type="entry name" value="PYP-like sensor domain (PAS domain)"/>
    <property type="match status" value="1"/>
</dbReference>
<dbReference type="EMBL" id="WHOA01000169">
    <property type="protein sequence ID" value="NOU74594.1"/>
    <property type="molecule type" value="Genomic_DNA"/>
</dbReference>
<feature type="domain" description="PAC" evidence="11">
    <location>
        <begin position="405"/>
        <end position="457"/>
    </location>
</feature>
<proteinExistence type="predicted"/>
<evidence type="ECO:0000256" key="2">
    <source>
        <dbReference type="ARBA" id="ARBA00012438"/>
    </source>
</evidence>
<feature type="domain" description="Histidine kinase" evidence="10">
    <location>
        <begin position="486"/>
        <end position="709"/>
    </location>
</feature>
<evidence type="ECO:0000256" key="5">
    <source>
        <dbReference type="ARBA" id="ARBA00022741"/>
    </source>
</evidence>
<dbReference type="PROSITE" id="PS50113">
    <property type="entry name" value="PAC"/>
    <property type="match status" value="1"/>
</dbReference>
<reference evidence="12 13" key="1">
    <citation type="submission" date="2019-10" db="EMBL/GenBank/DDBJ databases">
        <title>Description of Paenibacillus terrestris sp. nov.</title>
        <authorList>
            <person name="Carlier A."/>
            <person name="Qi S."/>
        </authorList>
    </citation>
    <scope>NUCLEOTIDE SEQUENCE [LARGE SCALE GENOMIC DNA]</scope>
    <source>
        <strain evidence="12 13">LMG 31458</strain>
    </source>
</reference>
<dbReference type="CDD" id="cd00082">
    <property type="entry name" value="HisKA"/>
    <property type="match status" value="1"/>
</dbReference>
<evidence type="ECO:0000313" key="13">
    <source>
        <dbReference type="Proteomes" id="UP000616779"/>
    </source>
</evidence>
<keyword evidence="4" id="KW-0808">Transferase</keyword>
<dbReference type="InterPro" id="IPR035965">
    <property type="entry name" value="PAS-like_dom_sf"/>
</dbReference>
<dbReference type="CDD" id="cd16922">
    <property type="entry name" value="HATPase_EvgS-ArcB-TorS-like"/>
    <property type="match status" value="1"/>
</dbReference>
<keyword evidence="9" id="KW-1133">Transmembrane helix</keyword>
<evidence type="ECO:0000256" key="6">
    <source>
        <dbReference type="ARBA" id="ARBA00022777"/>
    </source>
</evidence>
<dbReference type="Pfam" id="PF02518">
    <property type="entry name" value="HATPase_c"/>
    <property type="match status" value="1"/>
</dbReference>
<dbReference type="Proteomes" id="UP000616779">
    <property type="component" value="Unassembled WGS sequence"/>
</dbReference>
<keyword evidence="3" id="KW-0597">Phosphoprotein</keyword>
<dbReference type="SUPFAM" id="SSF55874">
    <property type="entry name" value="ATPase domain of HSP90 chaperone/DNA topoisomerase II/histidine kinase"/>
    <property type="match status" value="1"/>
</dbReference>
<dbReference type="InterPro" id="IPR005467">
    <property type="entry name" value="His_kinase_dom"/>
</dbReference>
<evidence type="ECO:0000259" key="11">
    <source>
        <dbReference type="PROSITE" id="PS50113"/>
    </source>
</evidence>
<dbReference type="InterPro" id="IPR036097">
    <property type="entry name" value="HisK_dim/P_sf"/>
</dbReference>
<dbReference type="Gene3D" id="3.30.565.10">
    <property type="entry name" value="Histidine kinase-like ATPase, C-terminal domain"/>
    <property type="match status" value="1"/>
</dbReference>
<dbReference type="SMART" id="SM00388">
    <property type="entry name" value="HisKA"/>
    <property type="match status" value="1"/>
</dbReference>
<evidence type="ECO:0000313" key="12">
    <source>
        <dbReference type="EMBL" id="NOU74594.1"/>
    </source>
</evidence>
<dbReference type="InterPro" id="IPR004358">
    <property type="entry name" value="Sig_transdc_His_kin-like_C"/>
</dbReference>
<dbReference type="Pfam" id="PF08448">
    <property type="entry name" value="PAS_4"/>
    <property type="match status" value="1"/>
</dbReference>
<keyword evidence="9" id="KW-0472">Membrane</keyword>
<accession>A0ABX1Y1W0</accession>
<dbReference type="PROSITE" id="PS50109">
    <property type="entry name" value="HIS_KIN"/>
    <property type="match status" value="1"/>
</dbReference>
<dbReference type="InterPro" id="IPR003661">
    <property type="entry name" value="HisK_dim/P_dom"/>
</dbReference>
<keyword evidence="8" id="KW-0902">Two-component regulatory system</keyword>
<dbReference type="Pfam" id="PF00512">
    <property type="entry name" value="HisKA"/>
    <property type="match status" value="1"/>
</dbReference>
<dbReference type="InterPro" id="IPR003594">
    <property type="entry name" value="HATPase_dom"/>
</dbReference>
<gene>
    <name evidence="12" type="ORF">GC098_24900</name>
</gene>
<sequence>MNKSIKILCDRIINFLRLNVALLLALYIATLALFIFIQFSQNSKSASLWMKIFDNRLKQIEEKIDSKSERIPYVNYLSIGIDGTIDESTAGFLKGIKLNANGLFAKINNLKPNEVKIIIYPDMVDGIQRVHFVKRYSNHYVVYSFDAKNFFPEFSISDSELIMETQGVIWYSSNSRNIGNGYEKSFLSVKSGQFYMTISKGQTGINHTSIVVVYNITFQVEAFLASALLLLAVLIGLNRRIKKILGDFVLLKSEQQSLGNFINTLSNNVITRQVNLLSNLVDANTVNRDFIRNEREGQLQFEENKRYKMLIEKYVDEILFLFDTIQSQSKILETTIENISDAFTVYDNQGKLILINAEARKLYHMFDEIKNIENVYDALEYFDMQGNIIPQENHPIFRALRGEKVRNDLVIIRQPDKEQITEINATPVYEEDGNFAYVALFHRDITEIYENQMMFKRQQEQLLHNEIEKNEALQKAMQMKDEFFALVSHEFRTPIGVISAAIQAMEFKCKDELSQKARGYLNMIRLNSNRQLKLVNNILDLTHAESGNMRIVKKNVDIIKLSESITDSVRTYTEQKGIKLLFTTTIEEMVVGIDVEKYERILLNLLSNAIKFTTSQKTVIVKISRKIVRGKYNLSIQVKDQGIGIPIDKQKIIFERFGQADSSLTRPAEGTGLGLTLVKMIVELMGGAIQLESKENRGAKFIVLFPMESVQKIPMEQIEEPISDVRLLQASAIEFSDVYV</sequence>
<dbReference type="InterPro" id="IPR036890">
    <property type="entry name" value="HATPase_C_sf"/>
</dbReference>
<dbReference type="EC" id="2.7.13.3" evidence="2"/>
<evidence type="ECO:0000256" key="1">
    <source>
        <dbReference type="ARBA" id="ARBA00000085"/>
    </source>
</evidence>
<dbReference type="PANTHER" id="PTHR43047:SF72">
    <property type="entry name" value="OSMOSENSING HISTIDINE PROTEIN KINASE SLN1"/>
    <property type="match status" value="1"/>
</dbReference>
<evidence type="ECO:0000256" key="4">
    <source>
        <dbReference type="ARBA" id="ARBA00022679"/>
    </source>
</evidence>
<keyword evidence="6" id="KW-0418">Kinase</keyword>
<evidence type="ECO:0000256" key="8">
    <source>
        <dbReference type="ARBA" id="ARBA00023012"/>
    </source>
</evidence>
<dbReference type="PANTHER" id="PTHR43047">
    <property type="entry name" value="TWO-COMPONENT HISTIDINE PROTEIN KINASE"/>
    <property type="match status" value="1"/>
</dbReference>
<feature type="transmembrane region" description="Helical" evidence="9">
    <location>
        <begin position="12"/>
        <end position="37"/>
    </location>
</feature>
<keyword evidence="7" id="KW-0067">ATP-binding</keyword>
<keyword evidence="9" id="KW-0812">Transmembrane</keyword>
<dbReference type="Gene3D" id="3.30.450.20">
    <property type="entry name" value="PAS domain"/>
    <property type="match status" value="1"/>
</dbReference>
<dbReference type="RefSeq" id="WP_171645995.1">
    <property type="nucleotide sequence ID" value="NZ_WHOA01000169.1"/>
</dbReference>
<name>A0ABX1Y1W0_9BACL</name>
<evidence type="ECO:0000256" key="3">
    <source>
        <dbReference type="ARBA" id="ARBA00022553"/>
    </source>
</evidence>
<dbReference type="InterPro" id="IPR013656">
    <property type="entry name" value="PAS_4"/>
</dbReference>
<dbReference type="InterPro" id="IPR000700">
    <property type="entry name" value="PAS-assoc_C"/>
</dbReference>
<dbReference type="SUPFAM" id="SSF47384">
    <property type="entry name" value="Homodimeric domain of signal transducing histidine kinase"/>
    <property type="match status" value="1"/>
</dbReference>
<evidence type="ECO:0000256" key="9">
    <source>
        <dbReference type="SAM" id="Phobius"/>
    </source>
</evidence>
<organism evidence="12 13">
    <name type="scientific">Paenibacillus phytorum</name>
    <dbReference type="NCBI Taxonomy" id="2654977"/>
    <lineage>
        <taxon>Bacteria</taxon>
        <taxon>Bacillati</taxon>
        <taxon>Bacillota</taxon>
        <taxon>Bacilli</taxon>
        <taxon>Bacillales</taxon>
        <taxon>Paenibacillaceae</taxon>
        <taxon>Paenibacillus</taxon>
    </lineage>
</organism>
<evidence type="ECO:0000259" key="10">
    <source>
        <dbReference type="PROSITE" id="PS50109"/>
    </source>
</evidence>
<comment type="caution">
    <text evidence="12">The sequence shown here is derived from an EMBL/GenBank/DDBJ whole genome shotgun (WGS) entry which is preliminary data.</text>
</comment>
<dbReference type="SMART" id="SM00387">
    <property type="entry name" value="HATPase_c"/>
    <property type="match status" value="1"/>
</dbReference>
<protein>
    <recommendedName>
        <fullName evidence="2">histidine kinase</fullName>
        <ecNumber evidence="2">2.7.13.3</ecNumber>
    </recommendedName>
</protein>
<keyword evidence="5" id="KW-0547">Nucleotide-binding</keyword>
<dbReference type="PRINTS" id="PR00344">
    <property type="entry name" value="BCTRLSENSOR"/>
</dbReference>
<keyword evidence="13" id="KW-1185">Reference proteome</keyword>
<evidence type="ECO:0000256" key="7">
    <source>
        <dbReference type="ARBA" id="ARBA00022840"/>
    </source>
</evidence>
<comment type="catalytic activity">
    <reaction evidence="1">
        <text>ATP + protein L-histidine = ADP + protein N-phospho-L-histidine.</text>
        <dbReference type="EC" id="2.7.13.3"/>
    </reaction>
</comment>
<dbReference type="Gene3D" id="1.10.287.130">
    <property type="match status" value="1"/>
</dbReference>